<feature type="compositionally biased region" description="Acidic residues" evidence="1">
    <location>
        <begin position="273"/>
        <end position="284"/>
    </location>
</feature>
<dbReference type="EMBL" id="KQ965735">
    <property type="protein sequence ID" value="KXS20542.1"/>
    <property type="molecule type" value="Genomic_DNA"/>
</dbReference>
<dbReference type="AlphaFoldDB" id="A0A139AUY8"/>
<reference evidence="2 3" key="1">
    <citation type="journal article" date="2015" name="Genome Biol. Evol.">
        <title>Phylogenomic analyses indicate that early fungi evolved digesting cell walls of algal ancestors of land plants.</title>
        <authorList>
            <person name="Chang Y."/>
            <person name="Wang S."/>
            <person name="Sekimoto S."/>
            <person name="Aerts A.L."/>
            <person name="Choi C."/>
            <person name="Clum A."/>
            <person name="LaButti K.M."/>
            <person name="Lindquist E.A."/>
            <person name="Yee Ngan C."/>
            <person name="Ohm R.A."/>
            <person name="Salamov A.A."/>
            <person name="Grigoriev I.V."/>
            <person name="Spatafora J.W."/>
            <person name="Berbee M.L."/>
        </authorList>
    </citation>
    <scope>NUCLEOTIDE SEQUENCE [LARGE SCALE GENOMIC DNA]</scope>
    <source>
        <strain evidence="2 3">JEL478</strain>
    </source>
</reference>
<dbReference type="GO" id="GO:0019005">
    <property type="term" value="C:SCF ubiquitin ligase complex"/>
    <property type="evidence" value="ECO:0007669"/>
    <property type="project" value="TreeGrafter"/>
</dbReference>
<proteinExistence type="predicted"/>
<dbReference type="Gene3D" id="3.80.10.10">
    <property type="entry name" value="Ribonuclease Inhibitor"/>
    <property type="match status" value="1"/>
</dbReference>
<feature type="compositionally biased region" description="Basic residues" evidence="1">
    <location>
        <begin position="73"/>
        <end position="82"/>
    </location>
</feature>
<protein>
    <submittedName>
        <fullName evidence="2">RNI-like protein</fullName>
    </submittedName>
</protein>
<name>A0A139AUY8_GONPJ</name>
<dbReference type="GO" id="GO:0031146">
    <property type="term" value="P:SCF-dependent proteasomal ubiquitin-dependent protein catabolic process"/>
    <property type="evidence" value="ECO:0007669"/>
    <property type="project" value="TreeGrafter"/>
</dbReference>
<dbReference type="PANTHER" id="PTHR13318:SF105">
    <property type="entry name" value="F-BOX_LRR-REPEAT PROTEIN 3"/>
    <property type="match status" value="1"/>
</dbReference>
<evidence type="ECO:0000313" key="2">
    <source>
        <dbReference type="EMBL" id="KXS20542.1"/>
    </source>
</evidence>
<gene>
    <name evidence="2" type="ORF">M427DRAFT_151852</name>
</gene>
<feature type="region of interest" description="Disordered" evidence="1">
    <location>
        <begin position="65"/>
        <end position="89"/>
    </location>
</feature>
<dbReference type="InterPro" id="IPR032675">
    <property type="entry name" value="LRR_dom_sf"/>
</dbReference>
<evidence type="ECO:0000256" key="1">
    <source>
        <dbReference type="SAM" id="MobiDB-lite"/>
    </source>
</evidence>
<evidence type="ECO:0000313" key="3">
    <source>
        <dbReference type="Proteomes" id="UP000070544"/>
    </source>
</evidence>
<sequence>MLPMATAANYGEFSAVEQDTSQAPTLQTLPVEILYRIAGALRGDSDTNAGGFRILKKPRAGSNLVDNVDTRRRATGHTRQHSSRSGTSRAQASLLELARTCRALAPPALATLYGHTAPLSFSRLVQFLRAARSTTDSRLATPLSANTTRSLSVHLSALEAWCFSDVHLTQILSALPHLRSLVVSSVPCLDLSGFILPVVPSGIPFQYPPLAELYLSGSSHRHVNLRALHSALRACSNTLRGLGLERFRNLDVLDDVRPQLEEIARADSAYGSGDDEEESEEDGDSSLHSRARQRRKGVPALLPRLPYLTSLSLSHSPALATDDMCALLLSRAPRLRRLNLDCAVLLTDKGFEDMVAAWENDRQEEHELTGKLESGGLEYVVLKGCDRLTAATLSLICRTFHSTIRHLDLEGTALTPDSLLPLYNPPLPNLHSLVLANCPHLTRGSLQNLPTLRSLTSLDVAWIPCVDDALMFQWTSAWASETLRGTRLEIDTTGTAATAVGLSALLSARRGRSVWCGAEEAERTRGALDSASQESARSATGHGVNAATASGDATNPEFLPALLSGLSVNSTSFLTGQPLVAMSAENDAGAAFGR</sequence>
<feature type="region of interest" description="Disordered" evidence="1">
    <location>
        <begin position="525"/>
        <end position="551"/>
    </location>
</feature>
<dbReference type="PANTHER" id="PTHR13318">
    <property type="entry name" value="PARTNER OF PAIRED, ISOFORM B-RELATED"/>
    <property type="match status" value="1"/>
</dbReference>
<dbReference type="InterPro" id="IPR006553">
    <property type="entry name" value="Leu-rich_rpt_Cys-con_subtyp"/>
</dbReference>
<dbReference type="OrthoDB" id="10667096at2759"/>
<keyword evidence="3" id="KW-1185">Reference proteome</keyword>
<organism evidence="2 3">
    <name type="scientific">Gonapodya prolifera (strain JEL478)</name>
    <name type="common">Monoblepharis prolifera</name>
    <dbReference type="NCBI Taxonomy" id="1344416"/>
    <lineage>
        <taxon>Eukaryota</taxon>
        <taxon>Fungi</taxon>
        <taxon>Fungi incertae sedis</taxon>
        <taxon>Chytridiomycota</taxon>
        <taxon>Chytridiomycota incertae sedis</taxon>
        <taxon>Monoblepharidomycetes</taxon>
        <taxon>Monoblepharidales</taxon>
        <taxon>Gonapodyaceae</taxon>
        <taxon>Gonapodya</taxon>
    </lineage>
</organism>
<dbReference type="Proteomes" id="UP000070544">
    <property type="component" value="Unassembled WGS sequence"/>
</dbReference>
<accession>A0A139AUY8</accession>
<feature type="region of interest" description="Disordered" evidence="1">
    <location>
        <begin position="265"/>
        <end position="294"/>
    </location>
</feature>
<dbReference type="SUPFAM" id="SSF52047">
    <property type="entry name" value="RNI-like"/>
    <property type="match status" value="1"/>
</dbReference>
<dbReference type="SMART" id="SM00367">
    <property type="entry name" value="LRR_CC"/>
    <property type="match status" value="4"/>
</dbReference>